<evidence type="ECO:0000313" key="5">
    <source>
        <dbReference type="Proteomes" id="UP000051020"/>
    </source>
</evidence>
<dbReference type="InterPro" id="IPR051010">
    <property type="entry name" value="BCAA_transport"/>
</dbReference>
<gene>
    <name evidence="4" type="ORF">FD24_GL000487</name>
</gene>
<dbReference type="InterPro" id="IPR028082">
    <property type="entry name" value="Peripla_BP_I"/>
</dbReference>
<sequence length="413" mass="43891">MGFQLVSIKKRKWELKMKTWEKRTMQIAAVGAMAMTLAGCATAKSNSSQGNNPGKTIKIGVNMELSGSAAGYGEQQKQGIQLAVKQINKQGGIKVGGTKKKIQLVIRDNKTSNTTAASVAAQLVNNDKVVAVVGPATTSAGTAAIPNMTKAAVPSVSPSATDPDYTLQKSGKVQKYIFRACYQNNFQGSTAANFVTKQLKAKRVAILTDNSSDYGTGLTKAFKKQYSGTVVSSQTFQEGDKDFNAVLTSLKHKKIDAIYAPGYYSEIGLIVKQARQAGIKVPIVGSDGMADAKLAQIAGKSNATNVYYTTPFSTKASATNKVASKFMSAYKAKYGSTAPTFSALAYDSVYMIKSAIEKEGSANSVKIADGLAKLKNFKGVTGTTTIDKQHNPEKTISIEQLTNGTVSKVYNVK</sequence>
<keyword evidence="2" id="KW-0732">Signal</keyword>
<protein>
    <submittedName>
        <fullName evidence="4">Branched-chain amino acid abc transporter, substrate binding protein</fullName>
    </submittedName>
</protein>
<dbReference type="PANTHER" id="PTHR30483">
    <property type="entry name" value="LEUCINE-SPECIFIC-BINDING PROTEIN"/>
    <property type="match status" value="1"/>
</dbReference>
<dbReference type="Proteomes" id="UP000051020">
    <property type="component" value="Unassembled WGS sequence"/>
</dbReference>
<comment type="similarity">
    <text evidence="1">Belongs to the leucine-binding protein family.</text>
</comment>
<evidence type="ECO:0000256" key="2">
    <source>
        <dbReference type="ARBA" id="ARBA00022729"/>
    </source>
</evidence>
<dbReference type="EMBL" id="AZCU01000011">
    <property type="protein sequence ID" value="KRK24122.1"/>
    <property type="molecule type" value="Genomic_DNA"/>
</dbReference>
<dbReference type="AlphaFoldDB" id="A0A837RB13"/>
<evidence type="ECO:0000256" key="1">
    <source>
        <dbReference type="ARBA" id="ARBA00010062"/>
    </source>
</evidence>
<comment type="caution">
    <text evidence="4">The sequence shown here is derived from an EMBL/GenBank/DDBJ whole genome shotgun (WGS) entry which is preliminary data.</text>
</comment>
<accession>A0A837RB13</accession>
<dbReference type="Gene3D" id="3.40.50.2300">
    <property type="match status" value="2"/>
</dbReference>
<dbReference type="InterPro" id="IPR028081">
    <property type="entry name" value="Leu-bd"/>
</dbReference>
<dbReference type="SUPFAM" id="SSF53822">
    <property type="entry name" value="Periplasmic binding protein-like I"/>
    <property type="match status" value="1"/>
</dbReference>
<feature type="domain" description="Leucine-binding protein" evidence="3">
    <location>
        <begin position="56"/>
        <end position="402"/>
    </location>
</feature>
<proteinExistence type="inferred from homology"/>
<reference evidence="4 5" key="1">
    <citation type="journal article" date="2015" name="Genome Announc.">
        <title>Expanding the biotechnology potential of lactobacilli through comparative genomics of 213 strains and associated genera.</title>
        <authorList>
            <person name="Sun Z."/>
            <person name="Harris H.M."/>
            <person name="McCann A."/>
            <person name="Guo C."/>
            <person name="Argimon S."/>
            <person name="Zhang W."/>
            <person name="Yang X."/>
            <person name="Jeffery I.B."/>
            <person name="Cooney J.C."/>
            <person name="Kagawa T.F."/>
            <person name="Liu W."/>
            <person name="Song Y."/>
            <person name="Salvetti E."/>
            <person name="Wrobel A."/>
            <person name="Rasinkangas P."/>
            <person name="Parkhill J."/>
            <person name="Rea M.C."/>
            <person name="O'Sullivan O."/>
            <person name="Ritari J."/>
            <person name="Douillard F.P."/>
            <person name="Paul Ross R."/>
            <person name="Yang R."/>
            <person name="Briner A.E."/>
            <person name="Felis G.E."/>
            <person name="de Vos W.M."/>
            <person name="Barrangou R."/>
            <person name="Klaenhammer T.R."/>
            <person name="Caufield P.W."/>
            <person name="Cui Y."/>
            <person name="Zhang H."/>
            <person name="O'Toole P.W."/>
        </authorList>
    </citation>
    <scope>NUCLEOTIDE SEQUENCE [LARGE SCALE GENOMIC DNA]</scope>
    <source>
        <strain evidence="4 5">DSM 20314</strain>
    </source>
</reference>
<organism evidence="4 5">
    <name type="scientific">Lactiplantibacillus pentosus DSM 20314</name>
    <dbReference type="NCBI Taxonomy" id="1423791"/>
    <lineage>
        <taxon>Bacteria</taxon>
        <taxon>Bacillati</taxon>
        <taxon>Bacillota</taxon>
        <taxon>Bacilli</taxon>
        <taxon>Lactobacillales</taxon>
        <taxon>Lactobacillaceae</taxon>
        <taxon>Lactiplantibacillus</taxon>
    </lineage>
</organism>
<dbReference type="PANTHER" id="PTHR30483:SF6">
    <property type="entry name" value="PERIPLASMIC BINDING PROTEIN OF ABC TRANSPORTER FOR NATURAL AMINO ACIDS"/>
    <property type="match status" value="1"/>
</dbReference>
<evidence type="ECO:0000313" key="4">
    <source>
        <dbReference type="EMBL" id="KRK24122.1"/>
    </source>
</evidence>
<dbReference type="CDD" id="cd06347">
    <property type="entry name" value="PBP1_ABC_LivK_ligand_binding-like"/>
    <property type="match status" value="1"/>
</dbReference>
<evidence type="ECO:0000259" key="3">
    <source>
        <dbReference type="Pfam" id="PF13458"/>
    </source>
</evidence>
<dbReference type="Pfam" id="PF13458">
    <property type="entry name" value="Peripla_BP_6"/>
    <property type="match status" value="1"/>
</dbReference>
<name>A0A837RB13_LACPE</name>